<gene>
    <name evidence="1" type="ORF">UFOVP1077_39</name>
    <name evidence="2" type="ORF">UFOVP1316_27</name>
    <name evidence="3" type="ORF">UFOVP1428_36</name>
    <name evidence="4" type="ORF">UFOVP1526_8</name>
</gene>
<evidence type="ECO:0000313" key="2">
    <source>
        <dbReference type="EMBL" id="CAB4197703.1"/>
    </source>
</evidence>
<dbReference type="EMBL" id="LR797374">
    <property type="protein sequence ID" value="CAB4211418.1"/>
    <property type="molecule type" value="Genomic_DNA"/>
</dbReference>
<name>A0A6J5QQ71_9CAUD</name>
<organism evidence="1">
    <name type="scientific">uncultured Caudovirales phage</name>
    <dbReference type="NCBI Taxonomy" id="2100421"/>
    <lineage>
        <taxon>Viruses</taxon>
        <taxon>Duplodnaviria</taxon>
        <taxon>Heunggongvirae</taxon>
        <taxon>Uroviricota</taxon>
        <taxon>Caudoviricetes</taxon>
        <taxon>Peduoviridae</taxon>
        <taxon>Maltschvirus</taxon>
        <taxon>Maltschvirus maltsch</taxon>
    </lineage>
</organism>
<sequence>MLIHRSHMDNLTDQELLAYALAGHSEAAFTFCRRAEHFEGMPLDGERLAERDDSIKELEVSCDMHYDRIRKLEALVRKLQPIVDAHMVNEEGDALLAEIELTLEEA</sequence>
<proteinExistence type="predicted"/>
<dbReference type="EMBL" id="LR797030">
    <property type="protein sequence ID" value="CAB4183108.1"/>
    <property type="molecule type" value="Genomic_DNA"/>
</dbReference>
<accession>A0A6J5QQ71</accession>
<dbReference type="EMBL" id="LR798376">
    <property type="protein sequence ID" value="CAB5227120.1"/>
    <property type="molecule type" value="Genomic_DNA"/>
</dbReference>
<dbReference type="EMBL" id="LR797268">
    <property type="protein sequence ID" value="CAB4197703.1"/>
    <property type="molecule type" value="Genomic_DNA"/>
</dbReference>
<evidence type="ECO:0000313" key="3">
    <source>
        <dbReference type="EMBL" id="CAB4211418.1"/>
    </source>
</evidence>
<protein>
    <submittedName>
        <fullName evidence="1">Uncharacterized protein</fullName>
    </submittedName>
</protein>
<evidence type="ECO:0000313" key="4">
    <source>
        <dbReference type="EMBL" id="CAB5227120.1"/>
    </source>
</evidence>
<evidence type="ECO:0000313" key="1">
    <source>
        <dbReference type="EMBL" id="CAB4183108.1"/>
    </source>
</evidence>
<reference evidence="1" key="1">
    <citation type="submission" date="2020-05" db="EMBL/GenBank/DDBJ databases">
        <authorList>
            <person name="Chiriac C."/>
            <person name="Salcher M."/>
            <person name="Ghai R."/>
            <person name="Kavagutti S V."/>
        </authorList>
    </citation>
    <scope>NUCLEOTIDE SEQUENCE</scope>
</reference>